<feature type="region of interest" description="Disordered" evidence="1">
    <location>
        <begin position="1"/>
        <end position="62"/>
    </location>
</feature>
<reference evidence="3" key="1">
    <citation type="journal article" date="2023" name="Mol. Phylogenet. Evol.">
        <title>Genome-scale phylogeny and comparative genomics of the fungal order Sordariales.</title>
        <authorList>
            <person name="Hensen N."/>
            <person name="Bonometti L."/>
            <person name="Westerberg I."/>
            <person name="Brannstrom I.O."/>
            <person name="Guillou S."/>
            <person name="Cros-Aarteil S."/>
            <person name="Calhoun S."/>
            <person name="Haridas S."/>
            <person name="Kuo A."/>
            <person name="Mondo S."/>
            <person name="Pangilinan J."/>
            <person name="Riley R."/>
            <person name="LaButti K."/>
            <person name="Andreopoulos B."/>
            <person name="Lipzen A."/>
            <person name="Chen C."/>
            <person name="Yan M."/>
            <person name="Daum C."/>
            <person name="Ng V."/>
            <person name="Clum A."/>
            <person name="Steindorff A."/>
            <person name="Ohm R.A."/>
            <person name="Martin F."/>
            <person name="Silar P."/>
            <person name="Natvig D.O."/>
            <person name="Lalanne C."/>
            <person name="Gautier V."/>
            <person name="Ament-Velasquez S.L."/>
            <person name="Kruys A."/>
            <person name="Hutchinson M.I."/>
            <person name="Powell A.J."/>
            <person name="Barry K."/>
            <person name="Miller A.N."/>
            <person name="Grigoriev I.V."/>
            <person name="Debuchy R."/>
            <person name="Gladieux P."/>
            <person name="Hiltunen Thoren M."/>
            <person name="Johannesson H."/>
        </authorList>
    </citation>
    <scope>NUCLEOTIDE SEQUENCE</scope>
    <source>
        <strain evidence="3">CBS 955.72</strain>
    </source>
</reference>
<evidence type="ECO:0000256" key="2">
    <source>
        <dbReference type="SAM" id="Phobius"/>
    </source>
</evidence>
<name>A0AAJ0M8E9_9PEZI</name>
<proteinExistence type="predicted"/>
<feature type="transmembrane region" description="Helical" evidence="2">
    <location>
        <begin position="626"/>
        <end position="646"/>
    </location>
</feature>
<comment type="caution">
    <text evidence="3">The sequence shown here is derived from an EMBL/GenBank/DDBJ whole genome shotgun (WGS) entry which is preliminary data.</text>
</comment>
<keyword evidence="2" id="KW-0812">Transmembrane</keyword>
<feature type="transmembrane region" description="Helical" evidence="2">
    <location>
        <begin position="594"/>
        <end position="614"/>
    </location>
</feature>
<keyword evidence="2" id="KW-1133">Transmembrane helix</keyword>
<accession>A0AAJ0M8E9</accession>
<dbReference type="AlphaFoldDB" id="A0AAJ0M8E9"/>
<feature type="transmembrane region" description="Helical" evidence="2">
    <location>
        <begin position="560"/>
        <end position="582"/>
    </location>
</feature>
<dbReference type="Proteomes" id="UP001275084">
    <property type="component" value="Unassembled WGS sequence"/>
</dbReference>
<evidence type="ECO:0000313" key="3">
    <source>
        <dbReference type="EMBL" id="KAK3341336.1"/>
    </source>
</evidence>
<evidence type="ECO:0000313" key="4">
    <source>
        <dbReference type="Proteomes" id="UP001275084"/>
    </source>
</evidence>
<sequence>MEFSSGGQSINLRGGSIDGTRFRQPPKYAYEEWRQEQAERQEREAADKKKKGSHVFGLPPPKWRAPQVPADGEYEVLPRDELWRKRILAIGLEETVIRPASWPDRGKRDLRDLTSGHWRPTRLGFHMEWPKDELETIWYEMVIVHLFLRVSALAETYFGFGDILGPAAGVPAENPTKDRIPPIWHEGKFSKEFQRYASLVGRQDNNSGGWDALLSLEVHRKCLVTGVIARVLQTRVFDQLLFGADCLQWTMFDAQDEALLELEGYRRTDLRARSVRAILGNDMLTPSFWPEVDQLALQLTEMLLPLMRVMDKHFRTSREKSLRSLHQDLHNIVSEAAFLSIGIRWSHHIFRFDWPLVGQGWEKTQENYDNTPFERSTQGTEIEDQIAKRKKLAAKEAKGRSQKRMRVLQSLPFTHGLEDAVAGITSSLVKDVGSRLGLETGNETGSGMGGESEESEWFDPSRMAKIQIVLWPLLQCWAPTRPLDSRRDTLIYDDEERGEKITTLFTSKVVYYIGRVDPEAEMKELEPTVEQHLVAQRWEVVRQVGIAVAEGVLPVAIKSVLWLLLAAFFWGLLLLVAPHLAVAQKVVETAKWSVLGIWNWVWNFLKEAVSGVLAVVKTSVTLVADLVYSMVAYGWATIVGSLSWLWTGMRTGTWYPTWSWTQAGAGTDPSPTGTAGGSSGFVPGRAVLARGWGSFKAFWRGLFESVRGVGVGWKTVSFPVPTVYPPKSVPSFFSYTVTVAQQEAPTAVA</sequence>
<keyword evidence="2" id="KW-0472">Membrane</keyword>
<protein>
    <submittedName>
        <fullName evidence="3">Uncharacterized protein</fullName>
    </submittedName>
</protein>
<reference evidence="3" key="2">
    <citation type="submission" date="2023-06" db="EMBL/GenBank/DDBJ databases">
        <authorList>
            <consortium name="Lawrence Berkeley National Laboratory"/>
            <person name="Haridas S."/>
            <person name="Hensen N."/>
            <person name="Bonometti L."/>
            <person name="Westerberg I."/>
            <person name="Brannstrom I.O."/>
            <person name="Guillou S."/>
            <person name="Cros-Aarteil S."/>
            <person name="Calhoun S."/>
            <person name="Kuo A."/>
            <person name="Mondo S."/>
            <person name="Pangilinan J."/>
            <person name="Riley R."/>
            <person name="Labutti K."/>
            <person name="Andreopoulos B."/>
            <person name="Lipzen A."/>
            <person name="Chen C."/>
            <person name="Yanf M."/>
            <person name="Daum C."/>
            <person name="Ng V."/>
            <person name="Clum A."/>
            <person name="Steindorff A."/>
            <person name="Ohm R."/>
            <person name="Martin F."/>
            <person name="Silar P."/>
            <person name="Natvig D."/>
            <person name="Lalanne C."/>
            <person name="Gautier V."/>
            <person name="Ament-Velasquez S.L."/>
            <person name="Kruys A."/>
            <person name="Hutchinson M.I."/>
            <person name="Powell A.J."/>
            <person name="Barry K."/>
            <person name="Miller A.N."/>
            <person name="Grigoriev I.V."/>
            <person name="Debuchy R."/>
            <person name="Gladieux P."/>
            <person name="Thoren M.H."/>
            <person name="Johannesson H."/>
        </authorList>
    </citation>
    <scope>NUCLEOTIDE SEQUENCE</scope>
    <source>
        <strain evidence="3">CBS 955.72</strain>
    </source>
</reference>
<feature type="compositionally biased region" description="Basic and acidic residues" evidence="1">
    <location>
        <begin position="29"/>
        <end position="47"/>
    </location>
</feature>
<keyword evidence="4" id="KW-1185">Reference proteome</keyword>
<dbReference type="EMBL" id="JAUIQD010000008">
    <property type="protein sequence ID" value="KAK3341336.1"/>
    <property type="molecule type" value="Genomic_DNA"/>
</dbReference>
<gene>
    <name evidence="3" type="ORF">B0T25DRAFT_585533</name>
</gene>
<feature type="compositionally biased region" description="Polar residues" evidence="1">
    <location>
        <begin position="1"/>
        <end position="11"/>
    </location>
</feature>
<evidence type="ECO:0000256" key="1">
    <source>
        <dbReference type="SAM" id="MobiDB-lite"/>
    </source>
</evidence>
<organism evidence="3 4">
    <name type="scientific">Lasiosphaeria hispida</name>
    <dbReference type="NCBI Taxonomy" id="260671"/>
    <lineage>
        <taxon>Eukaryota</taxon>
        <taxon>Fungi</taxon>
        <taxon>Dikarya</taxon>
        <taxon>Ascomycota</taxon>
        <taxon>Pezizomycotina</taxon>
        <taxon>Sordariomycetes</taxon>
        <taxon>Sordariomycetidae</taxon>
        <taxon>Sordariales</taxon>
        <taxon>Lasiosphaeriaceae</taxon>
        <taxon>Lasiosphaeria</taxon>
    </lineage>
</organism>